<dbReference type="PIRSF" id="PIRSF021435">
    <property type="entry name" value="SpoIIIAB"/>
    <property type="match status" value="1"/>
</dbReference>
<dbReference type="AlphaFoldDB" id="A0A0L6ZDS6"/>
<dbReference type="STRING" id="36844.SAMN04488501_104184"/>
<dbReference type="PATRIC" id="fig|1121318.3.peg.539"/>
<dbReference type="Proteomes" id="UP000037043">
    <property type="component" value="Unassembled WGS sequence"/>
</dbReference>
<dbReference type="RefSeq" id="WP_052220132.1">
    <property type="nucleotide sequence ID" value="NZ_LHUR01000011.1"/>
</dbReference>
<proteinExistence type="predicted"/>
<dbReference type="Pfam" id="PF09548">
    <property type="entry name" value="Spore_III_AB"/>
    <property type="match status" value="1"/>
</dbReference>
<dbReference type="EMBL" id="LHUR01000011">
    <property type="protein sequence ID" value="KOA20948.1"/>
    <property type="molecule type" value="Genomic_DNA"/>
</dbReference>
<evidence type="ECO:0000313" key="3">
    <source>
        <dbReference type="Proteomes" id="UP000037043"/>
    </source>
</evidence>
<reference evidence="3" key="1">
    <citation type="submission" date="2015-08" db="EMBL/GenBank/DDBJ databases">
        <title>Genome sequence of the strict anaerobe Clostridium homopropionicum LuHBu1 (DSM 5847T).</title>
        <authorList>
            <person name="Poehlein A."/>
            <person name="Beck M."/>
            <person name="Schiel-Bengelsdorf B."/>
            <person name="Bengelsdorf F.R."/>
            <person name="Daniel R."/>
            <person name="Duerre P."/>
        </authorList>
    </citation>
    <scope>NUCLEOTIDE SEQUENCE [LARGE SCALE GENOMIC DNA]</scope>
    <source>
        <strain evidence="3">DSM 5847</strain>
    </source>
</reference>
<organism evidence="2 3">
    <name type="scientific">Clostridium homopropionicum DSM 5847</name>
    <dbReference type="NCBI Taxonomy" id="1121318"/>
    <lineage>
        <taxon>Bacteria</taxon>
        <taxon>Bacillati</taxon>
        <taxon>Bacillota</taxon>
        <taxon>Clostridia</taxon>
        <taxon>Eubacteriales</taxon>
        <taxon>Clostridiaceae</taxon>
        <taxon>Clostridium</taxon>
    </lineage>
</organism>
<evidence type="ECO:0000313" key="2">
    <source>
        <dbReference type="EMBL" id="KOA20948.1"/>
    </source>
</evidence>
<feature type="coiled-coil region" evidence="1">
    <location>
        <begin position="129"/>
        <end position="156"/>
    </location>
</feature>
<protein>
    <submittedName>
        <fullName evidence="2">Stage III sporulation protein SpoAB</fullName>
    </submittedName>
</protein>
<comment type="caution">
    <text evidence="2">The sequence shown here is derived from an EMBL/GenBank/DDBJ whole genome shotgun (WGS) entry which is preliminary data.</text>
</comment>
<accession>A0A0L6ZDS6</accession>
<evidence type="ECO:0000256" key="1">
    <source>
        <dbReference type="SAM" id="Coils"/>
    </source>
</evidence>
<keyword evidence="1" id="KW-0175">Coiled coil</keyword>
<sequence length="173" mass="19745">MYLKILGCALVLIGSTLMGFILGENLKKRFQQLKEIEQALYQLKSEIIYTHSTLPEIFENVSSKSNKPINKLFKDISELLYENKVENVFQAFTKALDMNKNILNLKEADNEILLDLSKSLGQSDIEGQNNIISLTINKLENQLEGAEEVMKNNIKMYRYMGFSFGAIVVIMII</sequence>
<gene>
    <name evidence="2" type="ORF">CLHOM_05360</name>
</gene>
<name>A0A0L6ZDS6_9CLOT</name>
<dbReference type="NCBIfam" id="TIGR02833">
    <property type="entry name" value="spore_III_AB"/>
    <property type="match status" value="1"/>
</dbReference>
<keyword evidence="3" id="KW-1185">Reference proteome</keyword>
<dbReference type="InterPro" id="IPR014198">
    <property type="entry name" value="Spore_III_AB"/>
</dbReference>